<evidence type="ECO:0000256" key="12">
    <source>
        <dbReference type="RuleBase" id="RU000581"/>
    </source>
</evidence>
<reference evidence="15 16" key="1">
    <citation type="submission" date="2017-03" db="EMBL/GenBank/DDBJ databases">
        <title>Genome of the blue death feigning beetle - Asbolus verrucosus.</title>
        <authorList>
            <person name="Rider S.D."/>
        </authorList>
    </citation>
    <scope>NUCLEOTIDE SEQUENCE [LARGE SCALE GENOMIC DNA]</scope>
    <source>
        <strain evidence="15">Butters</strain>
        <tissue evidence="15">Head and leg muscle</tissue>
    </source>
</reference>
<sequence>MQVQAIVQSEITQEEVKTSVPTKFKDESSKPQYKWELIWRNIILYIIMHLTALYGLILVFVSAKVLTTVWTWFMLVVGLQGITSGVHRLWTHRSYKAKLPLRILLCIFQTIALQNHIYDWVTDHRVHHKYVDTDADPHNSKRGFFFCHMGWLFVKKHKDVIEKTKTIDLRDIEADPVVMFQKKYYHLVLAPLIGFLFPAWVPWYFWNENFVTSFFVATMFRYALTTNCTFLVNSVAHMYGTRPYDKNIRPTDNVPVTVITGGEGWHNYHHTFPWDYKTGELGNYTTNTSTALIDFMAKIGWAYDLKTVSEDMIMKRVNRTGDGTRKFDNHQVVDDHDHHHEGDNLWGWGDEDMKDEDLSYVKITHRKAE</sequence>
<dbReference type="Pfam" id="PF00487">
    <property type="entry name" value="FA_desaturase"/>
    <property type="match status" value="1"/>
</dbReference>
<evidence type="ECO:0000256" key="10">
    <source>
        <dbReference type="ARBA" id="ARBA00023136"/>
    </source>
</evidence>
<evidence type="ECO:0000256" key="2">
    <source>
        <dbReference type="ARBA" id="ARBA00009295"/>
    </source>
</evidence>
<evidence type="ECO:0000256" key="11">
    <source>
        <dbReference type="ARBA" id="ARBA00023160"/>
    </source>
</evidence>
<keyword evidence="16" id="KW-1185">Reference proteome</keyword>
<feature type="transmembrane region" description="Helical" evidence="13">
    <location>
        <begin position="42"/>
        <end position="63"/>
    </location>
</feature>
<comment type="caution">
    <text evidence="15">The sequence shown here is derived from an EMBL/GenBank/DDBJ whole genome shotgun (WGS) entry which is preliminary data.</text>
</comment>
<evidence type="ECO:0000256" key="8">
    <source>
        <dbReference type="ARBA" id="ARBA00023004"/>
    </source>
</evidence>
<evidence type="ECO:0000259" key="14">
    <source>
        <dbReference type="Pfam" id="PF00487"/>
    </source>
</evidence>
<dbReference type="GO" id="GO:0005789">
    <property type="term" value="C:endoplasmic reticulum membrane"/>
    <property type="evidence" value="ECO:0007669"/>
    <property type="project" value="TreeGrafter"/>
</dbReference>
<dbReference type="PRINTS" id="PR00075">
    <property type="entry name" value="FACDDSATRASE"/>
</dbReference>
<feature type="transmembrane region" description="Helical" evidence="13">
    <location>
        <begin position="211"/>
        <end position="232"/>
    </location>
</feature>
<dbReference type="PANTHER" id="PTHR11351:SF98">
    <property type="entry name" value="RE43130P"/>
    <property type="match status" value="1"/>
</dbReference>
<keyword evidence="9" id="KW-0443">Lipid metabolism</keyword>
<evidence type="ECO:0000256" key="6">
    <source>
        <dbReference type="ARBA" id="ARBA00022989"/>
    </source>
</evidence>
<keyword evidence="4 12" id="KW-0812">Transmembrane</keyword>
<evidence type="ECO:0000313" key="16">
    <source>
        <dbReference type="Proteomes" id="UP000292052"/>
    </source>
</evidence>
<dbReference type="Proteomes" id="UP000292052">
    <property type="component" value="Unassembled WGS sequence"/>
</dbReference>
<dbReference type="GO" id="GO:0006636">
    <property type="term" value="P:unsaturated fatty acid biosynthetic process"/>
    <property type="evidence" value="ECO:0007669"/>
    <property type="project" value="TreeGrafter"/>
</dbReference>
<comment type="subcellular location">
    <subcellularLocation>
        <location evidence="1">Membrane</location>
        <topology evidence="1">Multi-pass membrane protein</topology>
    </subcellularLocation>
</comment>
<evidence type="ECO:0000313" key="15">
    <source>
        <dbReference type="EMBL" id="RZC39059.1"/>
    </source>
</evidence>
<dbReference type="InterPro" id="IPR005804">
    <property type="entry name" value="FA_desaturase_dom"/>
</dbReference>
<evidence type="ECO:0000256" key="7">
    <source>
        <dbReference type="ARBA" id="ARBA00023002"/>
    </source>
</evidence>
<evidence type="ECO:0000256" key="5">
    <source>
        <dbReference type="ARBA" id="ARBA00022832"/>
    </source>
</evidence>
<evidence type="ECO:0000256" key="3">
    <source>
        <dbReference type="ARBA" id="ARBA00022516"/>
    </source>
</evidence>
<feature type="transmembrane region" description="Helical" evidence="13">
    <location>
        <begin position="69"/>
        <end position="90"/>
    </location>
</feature>
<keyword evidence="8" id="KW-0408">Iron</keyword>
<dbReference type="AlphaFoldDB" id="A0A482W2S5"/>
<keyword evidence="3 12" id="KW-0444">Lipid biosynthesis</keyword>
<gene>
    <name evidence="15" type="ORF">BDFB_006856</name>
</gene>
<evidence type="ECO:0000256" key="1">
    <source>
        <dbReference type="ARBA" id="ARBA00004141"/>
    </source>
</evidence>
<dbReference type="OrthoDB" id="10260134at2759"/>
<evidence type="ECO:0000256" key="13">
    <source>
        <dbReference type="SAM" id="Phobius"/>
    </source>
</evidence>
<feature type="domain" description="Fatty acid desaturase" evidence="14">
    <location>
        <begin position="69"/>
        <end position="273"/>
    </location>
</feature>
<keyword evidence="10 13" id="KW-0472">Membrane</keyword>
<name>A0A482W2S5_ASBVE</name>
<dbReference type="GO" id="GO:0005506">
    <property type="term" value="F:iron ion binding"/>
    <property type="evidence" value="ECO:0007669"/>
    <property type="project" value="TreeGrafter"/>
</dbReference>
<keyword evidence="11 12" id="KW-0275">Fatty acid biosynthesis</keyword>
<accession>A0A482W2S5</accession>
<keyword evidence="7 12" id="KW-0560">Oxidoreductase</keyword>
<feature type="transmembrane region" description="Helical" evidence="13">
    <location>
        <begin position="184"/>
        <end position="205"/>
    </location>
</feature>
<organism evidence="15 16">
    <name type="scientific">Asbolus verrucosus</name>
    <name type="common">Desert ironclad beetle</name>
    <dbReference type="NCBI Taxonomy" id="1661398"/>
    <lineage>
        <taxon>Eukaryota</taxon>
        <taxon>Metazoa</taxon>
        <taxon>Ecdysozoa</taxon>
        <taxon>Arthropoda</taxon>
        <taxon>Hexapoda</taxon>
        <taxon>Insecta</taxon>
        <taxon>Pterygota</taxon>
        <taxon>Neoptera</taxon>
        <taxon>Endopterygota</taxon>
        <taxon>Coleoptera</taxon>
        <taxon>Polyphaga</taxon>
        <taxon>Cucujiformia</taxon>
        <taxon>Tenebrionidae</taxon>
        <taxon>Pimeliinae</taxon>
        <taxon>Asbolus</taxon>
    </lineage>
</organism>
<evidence type="ECO:0000256" key="9">
    <source>
        <dbReference type="ARBA" id="ARBA00023098"/>
    </source>
</evidence>
<dbReference type="CDD" id="cd03505">
    <property type="entry name" value="Delta9-FADS-like"/>
    <property type="match status" value="1"/>
</dbReference>
<comment type="domain">
    <text evidence="12">The histidine box domains are involved in binding the catalytic metal ions.</text>
</comment>
<comment type="cofactor">
    <cofactor evidence="12">
        <name>Fe(2+)</name>
        <dbReference type="ChEBI" id="CHEBI:29033"/>
    </cofactor>
</comment>
<protein>
    <submittedName>
        <fullName evidence="15">FA desaturase domain containing protein</fullName>
    </submittedName>
</protein>
<dbReference type="PANTHER" id="PTHR11351">
    <property type="entry name" value="ACYL-COA DESATURASE"/>
    <property type="match status" value="1"/>
</dbReference>
<dbReference type="InterPro" id="IPR015876">
    <property type="entry name" value="Acyl-CoA_DS"/>
</dbReference>
<evidence type="ECO:0000256" key="4">
    <source>
        <dbReference type="ARBA" id="ARBA00022692"/>
    </source>
</evidence>
<comment type="similarity">
    <text evidence="2 12">Belongs to the fatty acid desaturase type 1 family.</text>
</comment>
<dbReference type="EMBL" id="QDEB01037801">
    <property type="protein sequence ID" value="RZC39059.1"/>
    <property type="molecule type" value="Genomic_DNA"/>
</dbReference>
<keyword evidence="6 13" id="KW-1133">Transmembrane helix</keyword>
<proteinExistence type="inferred from homology"/>
<keyword evidence="5" id="KW-0276">Fatty acid metabolism</keyword>
<dbReference type="GO" id="GO:0004768">
    <property type="term" value="F:stearoyl-CoA 9-desaturase activity"/>
    <property type="evidence" value="ECO:0007669"/>
    <property type="project" value="TreeGrafter"/>
</dbReference>